<protein>
    <recommendedName>
        <fullName evidence="5">AB hydrolase-1 domain-containing protein</fullName>
    </recommendedName>
</protein>
<keyword evidence="4" id="KW-0472">Membrane</keyword>
<dbReference type="Pfam" id="PF12697">
    <property type="entry name" value="Abhydrolase_6"/>
    <property type="match status" value="1"/>
</dbReference>
<name>A0A1X0YGJ5_MYCSI</name>
<comment type="subcellular location">
    <subcellularLocation>
        <location evidence="1">Endoplasmic reticulum</location>
    </subcellularLocation>
    <subcellularLocation>
        <location evidence="2">Membrane</location>
    </subcellularLocation>
</comment>
<dbReference type="PANTHER" id="PTHR48182:SF2">
    <property type="entry name" value="PROTEIN SERAC1"/>
    <property type="match status" value="1"/>
</dbReference>
<organism evidence="6 7">
    <name type="scientific">Mycobacterium simiae</name>
    <name type="common">Mycobacterium habana</name>
    <dbReference type="NCBI Taxonomy" id="1784"/>
    <lineage>
        <taxon>Bacteria</taxon>
        <taxon>Bacillati</taxon>
        <taxon>Actinomycetota</taxon>
        <taxon>Actinomycetes</taxon>
        <taxon>Mycobacteriales</taxon>
        <taxon>Mycobacteriaceae</taxon>
        <taxon>Mycobacterium</taxon>
        <taxon>Mycobacterium simiae complex</taxon>
    </lineage>
</organism>
<keyword evidence="3" id="KW-0256">Endoplasmic reticulum</keyword>
<dbReference type="AlphaFoldDB" id="A0A1X0YGJ5"/>
<evidence type="ECO:0000256" key="3">
    <source>
        <dbReference type="ARBA" id="ARBA00022824"/>
    </source>
</evidence>
<dbReference type="SMART" id="SM00028">
    <property type="entry name" value="TPR"/>
    <property type="match status" value="6"/>
</dbReference>
<reference evidence="6 7" key="1">
    <citation type="submission" date="2017-03" db="EMBL/GenBank/DDBJ databases">
        <title>Genomic insights into Mycobacterium simiae human colonization.</title>
        <authorList>
            <person name="Steffani J.L."/>
            <person name="Brunck M.E."/>
            <person name="Cruz E."/>
            <person name="Montiel R."/>
            <person name="Barona F."/>
        </authorList>
    </citation>
    <scope>NUCLEOTIDE SEQUENCE [LARGE SCALE GENOMIC DNA]</scope>
    <source>
        <strain evidence="6 7">MsiGto</strain>
    </source>
</reference>
<dbReference type="GO" id="GO:0016020">
    <property type="term" value="C:membrane"/>
    <property type="evidence" value="ECO:0007669"/>
    <property type="project" value="UniProtKB-SubCell"/>
</dbReference>
<dbReference type="Proteomes" id="UP000193040">
    <property type="component" value="Unassembled WGS sequence"/>
</dbReference>
<dbReference type="InterPro" id="IPR052374">
    <property type="entry name" value="SERAC1"/>
</dbReference>
<proteinExistence type="predicted"/>
<dbReference type="Gene3D" id="1.25.40.10">
    <property type="entry name" value="Tetratricopeptide repeat domain"/>
    <property type="match status" value="1"/>
</dbReference>
<dbReference type="GO" id="GO:0003824">
    <property type="term" value="F:catalytic activity"/>
    <property type="evidence" value="ECO:0007669"/>
    <property type="project" value="UniProtKB-ARBA"/>
</dbReference>
<keyword evidence="7" id="KW-1185">Reference proteome</keyword>
<evidence type="ECO:0000256" key="2">
    <source>
        <dbReference type="ARBA" id="ARBA00004370"/>
    </source>
</evidence>
<comment type="caution">
    <text evidence="6">The sequence shown here is derived from an EMBL/GenBank/DDBJ whole genome shotgun (WGS) entry which is preliminary data.</text>
</comment>
<dbReference type="InterPro" id="IPR019734">
    <property type="entry name" value="TPR_rpt"/>
</dbReference>
<dbReference type="EMBL" id="MZZM01000005">
    <property type="protein sequence ID" value="ORJ64324.1"/>
    <property type="molecule type" value="Genomic_DNA"/>
</dbReference>
<feature type="domain" description="AB hydrolase-1" evidence="5">
    <location>
        <begin position="7"/>
        <end position="137"/>
    </location>
</feature>
<dbReference type="SUPFAM" id="SSF48452">
    <property type="entry name" value="TPR-like"/>
    <property type="match status" value="2"/>
</dbReference>
<dbReference type="PANTHER" id="PTHR48182">
    <property type="entry name" value="PROTEIN SERAC1"/>
    <property type="match status" value="1"/>
</dbReference>
<evidence type="ECO:0000259" key="5">
    <source>
        <dbReference type="Pfam" id="PF12697"/>
    </source>
</evidence>
<dbReference type="Gene3D" id="3.40.50.1820">
    <property type="entry name" value="alpha/beta hydrolase"/>
    <property type="match status" value="1"/>
</dbReference>
<dbReference type="SUPFAM" id="SSF53474">
    <property type="entry name" value="alpha/beta-Hydrolases"/>
    <property type="match status" value="1"/>
</dbReference>
<accession>A0A1X0YGJ5</accession>
<evidence type="ECO:0000256" key="4">
    <source>
        <dbReference type="ARBA" id="ARBA00023136"/>
    </source>
</evidence>
<evidence type="ECO:0000256" key="1">
    <source>
        <dbReference type="ARBA" id="ARBA00004240"/>
    </source>
</evidence>
<dbReference type="InterPro" id="IPR029058">
    <property type="entry name" value="AB_hydrolase_fold"/>
</dbReference>
<evidence type="ECO:0000313" key="7">
    <source>
        <dbReference type="Proteomes" id="UP000193040"/>
    </source>
</evidence>
<dbReference type="InterPro" id="IPR000073">
    <property type="entry name" value="AB_hydrolase_1"/>
</dbReference>
<dbReference type="InterPro" id="IPR011990">
    <property type="entry name" value="TPR-like_helical_dom_sf"/>
</dbReference>
<gene>
    <name evidence="6" type="ORF">B5M45_03845</name>
</gene>
<sequence>MVERPQIIFIHGLFSSGGVWTNFQSMLQNDDSLGEVDSFCFEYSTPKLRLSLTRKIPSFDDLGDRLRTFIRLQCDADRPVVLVSHSQGGLVVQRFLARSLESEQYEDIRMIKMVVMFSCPNSGSDVLLSVRRGLIFWRHSQEKELRPLNRMVTETRRTIIRKIINAAEDDPDSCHIPMYFYAGDEDNIVTSVSALDVFPAEYTGVISGDHSSIIQPATTNDESYRALRRHIKQVVERAQGSDQYEEVAMQPRLPGDEVLNIRELTEKAVMFAQQGQNSQAEAAFSQATSTGDLDALQAYSRFQRQQGHLDQSIATSFRVIEQLADSEDSVENRVRRSKVMATIGISQRNLGKLQQSERSLREAVLASRGNDVSELQALAYALDNLGLTLMRGADMGAAKDCFNNARRIRESLGDETKLAPSLMNIARIEIREGHLDVAADACEKALTLLDPAKDTAEVAAALSLRGEIAYARADYQAAEDAFTEALNLNYAIGRGVSIALSQQQLGRTVLIRGDRVAAEKYARKSLENSMSASNVEGEVGARQLLARIASSNGDREGAAAMLEECVTTYRDLGNLTGEAWSSFFLAEVLYQIDRPDAGAARLQRAAALADWISNASLRRAVETFTPGQS</sequence>
<evidence type="ECO:0000313" key="6">
    <source>
        <dbReference type="EMBL" id="ORJ64324.1"/>
    </source>
</evidence>